<keyword evidence="5" id="KW-1185">Reference proteome</keyword>
<feature type="signal peptide" evidence="2">
    <location>
        <begin position="1"/>
        <end position="21"/>
    </location>
</feature>
<evidence type="ECO:0000313" key="5">
    <source>
        <dbReference type="Proteomes" id="UP001597510"/>
    </source>
</evidence>
<evidence type="ECO:0000313" key="4">
    <source>
        <dbReference type="EMBL" id="MFD2519357.1"/>
    </source>
</evidence>
<feature type="region of interest" description="Disordered" evidence="1">
    <location>
        <begin position="27"/>
        <end position="56"/>
    </location>
</feature>
<evidence type="ECO:0000256" key="2">
    <source>
        <dbReference type="SAM" id="SignalP"/>
    </source>
</evidence>
<comment type="caution">
    <text evidence="4">The sequence shown here is derived from an EMBL/GenBank/DDBJ whole genome shotgun (WGS) entry which is preliminary data.</text>
</comment>
<dbReference type="Pfam" id="PF03724">
    <property type="entry name" value="META"/>
    <property type="match status" value="1"/>
</dbReference>
<sequence>MKKLMLLLSFMTIMMACEKNADDMSANADDLPANASSKDVDNPNAPVSSKDPNTNTKPTEYYFAGYQNSKIAGSEKLGMDIKTAPDNSTTIHLGGYSYVNMYGAVYTYNKADGTIKNTELITTEMAGPIEAMNAEDEFYKNLGKATKIVFEEKQVKLFVGNPVSEVLTFKKR</sequence>
<dbReference type="InterPro" id="IPR038670">
    <property type="entry name" value="HslJ-like_sf"/>
</dbReference>
<proteinExistence type="predicted"/>
<feature type="domain" description="DUF306" evidence="3">
    <location>
        <begin position="71"/>
        <end position="158"/>
    </location>
</feature>
<protein>
    <submittedName>
        <fullName evidence="4">META domain-containing protein</fullName>
    </submittedName>
</protein>
<feature type="chain" id="PRO_5045104573" evidence="2">
    <location>
        <begin position="22"/>
        <end position="172"/>
    </location>
</feature>
<dbReference type="Proteomes" id="UP001597510">
    <property type="component" value="Unassembled WGS sequence"/>
</dbReference>
<reference evidence="5" key="1">
    <citation type="journal article" date="2019" name="Int. J. Syst. Evol. Microbiol.">
        <title>The Global Catalogue of Microorganisms (GCM) 10K type strain sequencing project: providing services to taxonomists for standard genome sequencing and annotation.</title>
        <authorList>
            <consortium name="The Broad Institute Genomics Platform"/>
            <consortium name="The Broad Institute Genome Sequencing Center for Infectious Disease"/>
            <person name="Wu L."/>
            <person name="Ma J."/>
        </authorList>
    </citation>
    <scope>NUCLEOTIDE SEQUENCE [LARGE SCALE GENOMIC DNA]</scope>
    <source>
        <strain evidence="5">KCTC 52344</strain>
    </source>
</reference>
<dbReference type="PROSITE" id="PS51257">
    <property type="entry name" value="PROKAR_LIPOPROTEIN"/>
    <property type="match status" value="1"/>
</dbReference>
<name>A0ABW5J2M7_9BACT</name>
<feature type="compositionally biased region" description="Polar residues" evidence="1">
    <location>
        <begin position="45"/>
        <end position="56"/>
    </location>
</feature>
<evidence type="ECO:0000259" key="3">
    <source>
        <dbReference type="Pfam" id="PF03724"/>
    </source>
</evidence>
<keyword evidence="2" id="KW-0732">Signal</keyword>
<dbReference type="RefSeq" id="WP_340238164.1">
    <property type="nucleotide sequence ID" value="NZ_JBBEWC010000009.1"/>
</dbReference>
<dbReference type="InterPro" id="IPR005184">
    <property type="entry name" value="DUF306_Meta_HslJ"/>
</dbReference>
<dbReference type="EMBL" id="JBHULC010000001">
    <property type="protein sequence ID" value="MFD2519357.1"/>
    <property type="molecule type" value="Genomic_DNA"/>
</dbReference>
<accession>A0ABW5J2M7</accession>
<organism evidence="4 5">
    <name type="scientific">Emticicia soli</name>
    <dbReference type="NCBI Taxonomy" id="2027878"/>
    <lineage>
        <taxon>Bacteria</taxon>
        <taxon>Pseudomonadati</taxon>
        <taxon>Bacteroidota</taxon>
        <taxon>Cytophagia</taxon>
        <taxon>Cytophagales</taxon>
        <taxon>Leadbetterellaceae</taxon>
        <taxon>Emticicia</taxon>
    </lineage>
</organism>
<dbReference type="Gene3D" id="2.40.128.270">
    <property type="match status" value="1"/>
</dbReference>
<evidence type="ECO:0000256" key="1">
    <source>
        <dbReference type="SAM" id="MobiDB-lite"/>
    </source>
</evidence>
<gene>
    <name evidence="4" type="ORF">ACFSR2_00570</name>
</gene>